<comment type="caution">
    <text evidence="1">The sequence shown here is derived from an EMBL/GenBank/DDBJ whole genome shotgun (WGS) entry which is preliminary data.</text>
</comment>
<proteinExistence type="predicted"/>
<sequence length="353" mass="39897">MVEKMTPEDVAALLKSTDKVVSTEIERALHPNRLRKGGKAHLDSLADLLENVSPHQVDHQNLKILRKKGLNPGRTHSFYHRLCVSALRGDTKGLLPHWKLNEIPHAYRFIDALGVRRPASPLNQVKFADLTPTPPCVVKPWRGTSARGCYLVYDFGHIVHVKDNQTFSDWSEVSRHARHLMHPDRKSWRLRDSWTLEELILENESPQVAARDYKFYAFYGRVELVQEIQRAPQRKMSYSTKNSSGFAARSAESSDLYDGGVVAPADIELAERISSAVPAPYMRIDMLGSADGLVFGEFTPFPGNSSDFLREWDQRLGQAWHDAEVRLMHDLVGGKDFSEFREAVSPRSKEGGA</sequence>
<evidence type="ECO:0000313" key="1">
    <source>
        <dbReference type="EMBL" id="TLP75571.1"/>
    </source>
</evidence>
<accession>A0A5R9AAA5</accession>
<dbReference type="EMBL" id="VAWA01000008">
    <property type="protein sequence ID" value="TLP75571.1"/>
    <property type="molecule type" value="Genomic_DNA"/>
</dbReference>
<evidence type="ECO:0008006" key="3">
    <source>
        <dbReference type="Google" id="ProtNLM"/>
    </source>
</evidence>
<dbReference type="SUPFAM" id="SSF56059">
    <property type="entry name" value="Glutathione synthetase ATP-binding domain-like"/>
    <property type="match status" value="1"/>
</dbReference>
<dbReference type="OrthoDB" id="9791827at2"/>
<dbReference type="Proteomes" id="UP000306544">
    <property type="component" value="Unassembled WGS sequence"/>
</dbReference>
<dbReference type="RefSeq" id="WP_138170314.1">
    <property type="nucleotide sequence ID" value="NZ_VAWA01000008.1"/>
</dbReference>
<organism evidence="1 2">
    <name type="scientific">Nesterenkonia sphaerica</name>
    <dbReference type="NCBI Taxonomy" id="1804988"/>
    <lineage>
        <taxon>Bacteria</taxon>
        <taxon>Bacillati</taxon>
        <taxon>Actinomycetota</taxon>
        <taxon>Actinomycetes</taxon>
        <taxon>Micrococcales</taxon>
        <taxon>Micrococcaceae</taxon>
        <taxon>Nesterenkonia</taxon>
    </lineage>
</organism>
<gene>
    <name evidence="1" type="ORF">FEF27_07920</name>
</gene>
<protein>
    <recommendedName>
        <fullName evidence="3">ATP-grasp domain-containing protein</fullName>
    </recommendedName>
</protein>
<dbReference type="AlphaFoldDB" id="A0A5R9AAA5"/>
<evidence type="ECO:0000313" key="2">
    <source>
        <dbReference type="Proteomes" id="UP000306544"/>
    </source>
</evidence>
<reference evidence="1 2" key="1">
    <citation type="submission" date="2019-05" db="EMBL/GenBank/DDBJ databases">
        <title>Nesterenkonia sp. GY239, isolated from the Southern Atlantic Ocean.</title>
        <authorList>
            <person name="Zhang G."/>
        </authorList>
    </citation>
    <scope>NUCLEOTIDE SEQUENCE [LARGE SCALE GENOMIC DNA]</scope>
    <source>
        <strain evidence="1 2">GY239</strain>
    </source>
</reference>
<dbReference type="Pfam" id="PF14305">
    <property type="entry name" value="ATPgrasp_TupA"/>
    <property type="match status" value="1"/>
</dbReference>
<name>A0A5R9AAA5_9MICC</name>
<dbReference type="InterPro" id="IPR029465">
    <property type="entry name" value="ATPgrasp_TupA"/>
</dbReference>
<keyword evidence="2" id="KW-1185">Reference proteome</keyword>